<keyword evidence="2" id="KW-1185">Reference proteome</keyword>
<name>U3GZ71_9CORY</name>
<proteinExistence type="predicted"/>
<gene>
    <name evidence="1" type="ORF">CARG_04460</name>
</gene>
<evidence type="ECO:0000313" key="2">
    <source>
        <dbReference type="Proteomes" id="UP000016943"/>
    </source>
</evidence>
<dbReference type="GeneID" id="78250760"/>
<dbReference type="RefSeq" id="WP_020976184.1">
    <property type="nucleotide sequence ID" value="NC_022198.1"/>
</dbReference>
<dbReference type="AlphaFoldDB" id="U3GZ71"/>
<sequence>MVVVPLPRDPRAALVDPVVVREQFDACVEAGDLDQAHAVLSAALQGERYDAQG</sequence>
<dbReference type="EMBL" id="CP006365">
    <property type="protein sequence ID" value="AGU15032.1"/>
    <property type="molecule type" value="Genomic_DNA"/>
</dbReference>
<organism evidence="1 2">
    <name type="scientific">Corynebacterium argentoratense DSM 44202</name>
    <dbReference type="NCBI Taxonomy" id="1348662"/>
    <lineage>
        <taxon>Bacteria</taxon>
        <taxon>Bacillati</taxon>
        <taxon>Actinomycetota</taxon>
        <taxon>Actinomycetes</taxon>
        <taxon>Mycobacteriales</taxon>
        <taxon>Corynebacteriaceae</taxon>
        <taxon>Corynebacterium</taxon>
    </lineage>
</organism>
<dbReference type="Proteomes" id="UP000016943">
    <property type="component" value="Chromosome"/>
</dbReference>
<dbReference type="KEGG" id="caz:CARG_04460"/>
<accession>U3GZ71</accession>
<reference evidence="1 2" key="1">
    <citation type="journal article" date="2013" name="Genome Announc.">
        <title>Whole-Genome Sequence of the Clinical Strain Corynebacterium argentoratense DSM 44202, Isolated from a Human Throat Specimen.</title>
        <authorList>
            <person name="Bomholt C."/>
            <person name="Glaub A."/>
            <person name="Gravermann K."/>
            <person name="Albersmeier A."/>
            <person name="Brinkrolf K."/>
            <person name="Ruckert C."/>
            <person name="Tauch A."/>
        </authorList>
    </citation>
    <scope>NUCLEOTIDE SEQUENCE [LARGE SCALE GENOMIC DNA]</scope>
    <source>
        <strain evidence="1">DSM 44202</strain>
    </source>
</reference>
<dbReference type="PATRIC" id="fig|1348662.3.peg.877"/>
<protein>
    <submittedName>
        <fullName evidence="1">Uncharacterized protein</fullName>
    </submittedName>
</protein>
<evidence type="ECO:0000313" key="1">
    <source>
        <dbReference type="EMBL" id="AGU15032.1"/>
    </source>
</evidence>
<dbReference type="HOGENOM" id="CLU_3060558_0_0_11"/>